<keyword evidence="1" id="KW-1133">Transmembrane helix</keyword>
<accession>K9XRL3</accession>
<dbReference type="Proteomes" id="UP000010473">
    <property type="component" value="Chromosome"/>
</dbReference>
<dbReference type="STRING" id="111780.Sta7437_1122"/>
<evidence type="ECO:0000313" key="2">
    <source>
        <dbReference type="EMBL" id="AFZ34696.1"/>
    </source>
</evidence>
<feature type="transmembrane region" description="Helical" evidence="1">
    <location>
        <begin position="153"/>
        <end position="169"/>
    </location>
</feature>
<evidence type="ECO:0000256" key="1">
    <source>
        <dbReference type="SAM" id="Phobius"/>
    </source>
</evidence>
<keyword evidence="1" id="KW-0812">Transmembrane</keyword>
<dbReference type="Pfam" id="PF20334">
    <property type="entry name" value="DUF6629"/>
    <property type="match status" value="1"/>
</dbReference>
<dbReference type="InterPro" id="IPR046737">
    <property type="entry name" value="DUF6629"/>
</dbReference>
<sequence length="228" mass="25922">MCFSASASFTASVLLIPTGIYCLREAATKDKTYLAIASLPLFFGIQQAFEGLLWLGIASNHTQTVHSAALGFLFFSHFFWLFWIPGSAYSVETNQLLKKVLAIFTLVGFIYGACLYLPLLNYSDWLEIHVIEHSISYRINFFFNNQVFLPKDFSWIVYMLIVLIPLFICSNRSFNLLGALMFISAMITYLVFSYAFISVWCFFAAIISIYLIYIISQSANPESNQLLS</sequence>
<dbReference type="eggNOG" id="ENOG5032S87">
    <property type="taxonomic scope" value="Bacteria"/>
</dbReference>
<dbReference type="AlphaFoldDB" id="K9XRL3"/>
<proteinExistence type="predicted"/>
<gene>
    <name evidence="2" type="ordered locus">Sta7437_1122</name>
</gene>
<dbReference type="KEGG" id="scs:Sta7437_1122"/>
<dbReference type="RefSeq" id="WP_015192369.1">
    <property type="nucleotide sequence ID" value="NC_019748.1"/>
</dbReference>
<dbReference type="OrthoDB" id="8441457at2"/>
<name>K9XRL3_STAC7</name>
<feature type="transmembrane region" description="Helical" evidence="1">
    <location>
        <begin position="100"/>
        <end position="119"/>
    </location>
</feature>
<dbReference type="PATRIC" id="fig|111780.3.peg.1170"/>
<evidence type="ECO:0000313" key="3">
    <source>
        <dbReference type="Proteomes" id="UP000010473"/>
    </source>
</evidence>
<feature type="transmembrane region" description="Helical" evidence="1">
    <location>
        <begin position="6"/>
        <end position="23"/>
    </location>
</feature>
<protein>
    <submittedName>
        <fullName evidence="2">Uncharacterized protein</fullName>
    </submittedName>
</protein>
<organism evidence="2 3">
    <name type="scientific">Stanieria cyanosphaera (strain ATCC 29371 / PCC 7437)</name>
    <dbReference type="NCBI Taxonomy" id="111780"/>
    <lineage>
        <taxon>Bacteria</taxon>
        <taxon>Bacillati</taxon>
        <taxon>Cyanobacteriota</taxon>
        <taxon>Cyanophyceae</taxon>
        <taxon>Pleurocapsales</taxon>
        <taxon>Dermocarpellaceae</taxon>
        <taxon>Stanieria</taxon>
    </lineage>
</organism>
<feature type="transmembrane region" description="Helical" evidence="1">
    <location>
        <begin position="35"/>
        <end position="57"/>
    </location>
</feature>
<reference evidence="3" key="1">
    <citation type="journal article" date="2013" name="Proc. Natl. Acad. Sci. U.S.A.">
        <title>Improving the coverage of the cyanobacterial phylum using diversity-driven genome sequencing.</title>
        <authorList>
            <person name="Shih P.M."/>
            <person name="Wu D."/>
            <person name="Latifi A."/>
            <person name="Axen S.D."/>
            <person name="Fewer D.P."/>
            <person name="Talla E."/>
            <person name="Calteau A."/>
            <person name="Cai F."/>
            <person name="Tandeau de Marsac N."/>
            <person name="Rippka R."/>
            <person name="Herdman M."/>
            <person name="Sivonen K."/>
            <person name="Coursin T."/>
            <person name="Laurent T."/>
            <person name="Goodwin L."/>
            <person name="Nolan M."/>
            <person name="Davenport K.W."/>
            <person name="Han C.S."/>
            <person name="Rubin E.M."/>
            <person name="Eisen J.A."/>
            <person name="Woyke T."/>
            <person name="Gugger M."/>
            <person name="Kerfeld C.A."/>
        </authorList>
    </citation>
    <scope>NUCLEOTIDE SEQUENCE [LARGE SCALE GENOMIC DNA]</scope>
    <source>
        <strain evidence="3">ATCC 29371 / PCC 7437</strain>
    </source>
</reference>
<feature type="transmembrane region" description="Helical" evidence="1">
    <location>
        <begin position="69"/>
        <end position="88"/>
    </location>
</feature>
<keyword evidence="3" id="KW-1185">Reference proteome</keyword>
<dbReference type="EMBL" id="CP003653">
    <property type="protein sequence ID" value="AFZ34696.1"/>
    <property type="molecule type" value="Genomic_DNA"/>
</dbReference>
<feature type="transmembrane region" description="Helical" evidence="1">
    <location>
        <begin position="197"/>
        <end position="215"/>
    </location>
</feature>
<dbReference type="HOGENOM" id="CLU_098310_1_0_3"/>
<keyword evidence="1" id="KW-0472">Membrane</keyword>